<name>A0AAD3D007_9STRA</name>
<protein>
    <submittedName>
        <fullName evidence="2">Uncharacterized protein</fullName>
    </submittedName>
</protein>
<feature type="region of interest" description="Disordered" evidence="1">
    <location>
        <begin position="41"/>
        <end position="85"/>
    </location>
</feature>
<feature type="compositionally biased region" description="Polar residues" evidence="1">
    <location>
        <begin position="63"/>
        <end position="78"/>
    </location>
</feature>
<keyword evidence="3" id="KW-1185">Reference proteome</keyword>
<evidence type="ECO:0000313" key="3">
    <source>
        <dbReference type="Proteomes" id="UP001054902"/>
    </source>
</evidence>
<comment type="caution">
    <text evidence="2">The sequence shown here is derived from an EMBL/GenBank/DDBJ whole genome shotgun (WGS) entry which is preliminary data.</text>
</comment>
<organism evidence="2 3">
    <name type="scientific">Chaetoceros tenuissimus</name>
    <dbReference type="NCBI Taxonomy" id="426638"/>
    <lineage>
        <taxon>Eukaryota</taxon>
        <taxon>Sar</taxon>
        <taxon>Stramenopiles</taxon>
        <taxon>Ochrophyta</taxon>
        <taxon>Bacillariophyta</taxon>
        <taxon>Coscinodiscophyceae</taxon>
        <taxon>Chaetocerotophycidae</taxon>
        <taxon>Chaetocerotales</taxon>
        <taxon>Chaetocerotaceae</taxon>
        <taxon>Chaetoceros</taxon>
    </lineage>
</organism>
<evidence type="ECO:0000256" key="1">
    <source>
        <dbReference type="SAM" id="MobiDB-lite"/>
    </source>
</evidence>
<accession>A0AAD3D007</accession>
<gene>
    <name evidence="2" type="ORF">CTEN210_11819</name>
</gene>
<sequence>MPLICGCSGKEQVIPAKEEKEDVTDLKVIAKIAQFPEVKQMKNKEDGSIGKEIQNGSKVPASIDTTPSSNVSSYSMEQEAQDESIVKDIATVSQEEDKDEGSL</sequence>
<dbReference type="AlphaFoldDB" id="A0AAD3D007"/>
<dbReference type="Proteomes" id="UP001054902">
    <property type="component" value="Unassembled WGS sequence"/>
</dbReference>
<proteinExistence type="predicted"/>
<reference evidence="2 3" key="1">
    <citation type="journal article" date="2021" name="Sci. Rep.">
        <title>The genome of the diatom Chaetoceros tenuissimus carries an ancient integrated fragment of an extant virus.</title>
        <authorList>
            <person name="Hongo Y."/>
            <person name="Kimura K."/>
            <person name="Takaki Y."/>
            <person name="Yoshida Y."/>
            <person name="Baba S."/>
            <person name="Kobayashi G."/>
            <person name="Nagasaki K."/>
            <person name="Hano T."/>
            <person name="Tomaru Y."/>
        </authorList>
    </citation>
    <scope>NUCLEOTIDE SEQUENCE [LARGE SCALE GENOMIC DNA]</scope>
    <source>
        <strain evidence="2 3">NIES-3715</strain>
    </source>
</reference>
<evidence type="ECO:0000313" key="2">
    <source>
        <dbReference type="EMBL" id="GFH55343.1"/>
    </source>
</evidence>
<dbReference type="EMBL" id="BLLK01000047">
    <property type="protein sequence ID" value="GFH55343.1"/>
    <property type="molecule type" value="Genomic_DNA"/>
</dbReference>